<feature type="region of interest" description="Disordered" evidence="1">
    <location>
        <begin position="37"/>
        <end position="58"/>
    </location>
</feature>
<evidence type="ECO:0000256" key="1">
    <source>
        <dbReference type="SAM" id="MobiDB-lite"/>
    </source>
</evidence>
<dbReference type="EMBL" id="HG934468">
    <property type="protein sequence ID" value="CDN32512.1"/>
    <property type="molecule type" value="Genomic_DNA"/>
</dbReference>
<dbReference type="AlphaFoldDB" id="A0A060RA98"/>
<dbReference type="PROSITE" id="PS51257">
    <property type="entry name" value="PROKAR_LIPOPROTEIN"/>
    <property type="match status" value="1"/>
</dbReference>
<name>A0A060RA98_9BACT</name>
<evidence type="ECO:0000313" key="2">
    <source>
        <dbReference type="EMBL" id="CDN32512.1"/>
    </source>
</evidence>
<proteinExistence type="predicted"/>
<dbReference type="STRING" id="1433126.BN938_2442"/>
<sequence>MKLGFLTLLLASATFVGCTKLHEEVVEEHLHRPNHDVDISINPPWNSIPQSPESQIGK</sequence>
<accession>A0A060RA98</accession>
<protein>
    <recommendedName>
        <fullName evidence="4">Lipoprotein</fullName>
    </recommendedName>
</protein>
<dbReference type="HOGENOM" id="CLU_2974504_0_0_10"/>
<feature type="compositionally biased region" description="Polar residues" evidence="1">
    <location>
        <begin position="43"/>
        <end position="58"/>
    </location>
</feature>
<dbReference type="Proteomes" id="UP000027616">
    <property type="component" value="Chromosome I"/>
</dbReference>
<evidence type="ECO:0000313" key="3">
    <source>
        <dbReference type="Proteomes" id="UP000027616"/>
    </source>
</evidence>
<dbReference type="KEGG" id="rbc:BN938_2442"/>
<keyword evidence="3" id="KW-1185">Reference proteome</keyword>
<evidence type="ECO:0008006" key="4">
    <source>
        <dbReference type="Google" id="ProtNLM"/>
    </source>
</evidence>
<reference evidence="2 3" key="1">
    <citation type="journal article" date="2015" name="Genome Announc.">
        <title>Complete Genome Sequence of the Novel Leech Symbiont Mucinivorans hirudinis M3T.</title>
        <authorList>
            <person name="Nelson M.C."/>
            <person name="Bomar L."/>
            <person name="Graf J."/>
        </authorList>
    </citation>
    <scope>NUCLEOTIDE SEQUENCE [LARGE SCALE GENOMIC DNA]</scope>
    <source>
        <strain evidence="3">M3</strain>
    </source>
</reference>
<gene>
    <name evidence="2" type="ORF">BN938_2442</name>
</gene>
<organism evidence="2 3">
    <name type="scientific">Mucinivorans hirudinis</name>
    <dbReference type="NCBI Taxonomy" id="1433126"/>
    <lineage>
        <taxon>Bacteria</taxon>
        <taxon>Pseudomonadati</taxon>
        <taxon>Bacteroidota</taxon>
        <taxon>Bacteroidia</taxon>
        <taxon>Bacteroidales</taxon>
        <taxon>Rikenellaceae</taxon>
        <taxon>Mucinivorans</taxon>
    </lineage>
</organism>